<dbReference type="Gene3D" id="3.40.50.2300">
    <property type="match status" value="1"/>
</dbReference>
<dbReference type="InterPro" id="IPR011006">
    <property type="entry name" value="CheY-like_superfamily"/>
</dbReference>
<keyword evidence="7" id="KW-1185">Reference proteome</keyword>
<dbReference type="GO" id="GO:0000160">
    <property type="term" value="P:phosphorelay signal transduction system"/>
    <property type="evidence" value="ECO:0007669"/>
    <property type="project" value="InterPro"/>
</dbReference>
<evidence type="ECO:0000256" key="2">
    <source>
        <dbReference type="ARBA" id="ARBA00022803"/>
    </source>
</evidence>
<dbReference type="PANTHER" id="PTHR44943">
    <property type="entry name" value="CELLULOSE SYNTHASE OPERON PROTEIN C"/>
    <property type="match status" value="1"/>
</dbReference>
<dbReference type="STRING" id="1513793.SAMN06296036_107158"/>
<gene>
    <name evidence="6" type="ORF">SAMN06296036_107158</name>
</gene>
<dbReference type="Pfam" id="PF14559">
    <property type="entry name" value="TPR_19"/>
    <property type="match status" value="1"/>
</dbReference>
<keyword evidence="2 4" id="KW-0802">TPR repeat</keyword>
<reference evidence="7" key="1">
    <citation type="submission" date="2017-04" db="EMBL/GenBank/DDBJ databases">
        <authorList>
            <person name="Varghese N."/>
            <person name="Submissions S."/>
        </authorList>
    </citation>
    <scope>NUCLEOTIDE SEQUENCE [LARGE SCALE GENOMIC DNA]</scope>
    <source>
        <strain evidence="7">RKEM611</strain>
    </source>
</reference>
<evidence type="ECO:0000256" key="1">
    <source>
        <dbReference type="ARBA" id="ARBA00022737"/>
    </source>
</evidence>
<evidence type="ECO:0000256" key="3">
    <source>
        <dbReference type="PROSITE-ProRule" id="PRU00169"/>
    </source>
</evidence>
<dbReference type="SMART" id="SM00448">
    <property type="entry name" value="REC"/>
    <property type="match status" value="1"/>
</dbReference>
<dbReference type="SUPFAM" id="SSF48452">
    <property type="entry name" value="TPR-like"/>
    <property type="match status" value="1"/>
</dbReference>
<evidence type="ECO:0000259" key="5">
    <source>
        <dbReference type="PROSITE" id="PS50110"/>
    </source>
</evidence>
<dbReference type="PROSITE" id="PS50110">
    <property type="entry name" value="RESPONSE_REGULATORY"/>
    <property type="match status" value="1"/>
</dbReference>
<feature type="repeat" description="TPR" evidence="4">
    <location>
        <begin position="221"/>
        <end position="254"/>
    </location>
</feature>
<evidence type="ECO:0000256" key="4">
    <source>
        <dbReference type="PROSITE-ProRule" id="PRU00339"/>
    </source>
</evidence>
<proteinExistence type="predicted"/>
<dbReference type="InterPro" id="IPR011990">
    <property type="entry name" value="TPR-like_helical_dom_sf"/>
</dbReference>
<keyword evidence="1" id="KW-0677">Repeat</keyword>
<dbReference type="PROSITE" id="PS50005">
    <property type="entry name" value="TPR"/>
    <property type="match status" value="3"/>
</dbReference>
<feature type="repeat" description="TPR" evidence="4">
    <location>
        <begin position="289"/>
        <end position="322"/>
    </location>
</feature>
<feature type="modified residue" description="4-aspartylphosphate" evidence="3">
    <location>
        <position position="77"/>
    </location>
</feature>
<dbReference type="Pfam" id="PF13432">
    <property type="entry name" value="TPR_16"/>
    <property type="match status" value="1"/>
</dbReference>
<dbReference type="Gene3D" id="1.25.40.10">
    <property type="entry name" value="Tetratricopeptide repeat domain"/>
    <property type="match status" value="2"/>
</dbReference>
<dbReference type="InterPro" id="IPR019734">
    <property type="entry name" value="TPR_rpt"/>
</dbReference>
<dbReference type="Proteomes" id="UP000192907">
    <property type="component" value="Unassembled WGS sequence"/>
</dbReference>
<accession>A0A1Y6BP37</accession>
<sequence length="413" mass="47174">MAEVRDLAKKFGLSIPTQVDQEDIVCLVEDQTDMRLIVAHHLNKIGFKNIKQFTNGHEALDWLKNSNTAKISVTICDHEMPIMNGFDFLAELKADPDLVRGPFAITIDNPSRAKIMLATENGVDGVLVKPFTLKDILPKLRQAFKVFHNPGNPELLYENAKGELRQGNLEKAEHVYKSLMDVTSKAARPLVGLAQVAVRKDDFTRAEALLKSAEERNDHYVHLYVERGELFSKQNRVEEAIGEFKRAIQLSPLNPIRYERAAQLLFKLDKHQEAIDILNIAIQNELSFPALHHYLSQGYYVLKEYKKAIRHIRSALSVEPENVVYLNQLGISYKESEEPEAALKTYNQIIKLDPENKAALYNKAILMKVKGNLDEAIKVLDRCLTKHPNFKQAKDKYDEYRAEKEEQKKEQAS</sequence>
<protein>
    <submittedName>
        <fullName evidence="6">Tetratricopeptide repeat-containing protein</fullName>
    </submittedName>
</protein>
<dbReference type="OrthoDB" id="2080803at2"/>
<dbReference type="AlphaFoldDB" id="A0A1Y6BP37"/>
<organism evidence="6 7">
    <name type="scientific">Pseudobacteriovorax antillogorgiicola</name>
    <dbReference type="NCBI Taxonomy" id="1513793"/>
    <lineage>
        <taxon>Bacteria</taxon>
        <taxon>Pseudomonadati</taxon>
        <taxon>Bdellovibrionota</taxon>
        <taxon>Oligoflexia</taxon>
        <taxon>Oligoflexales</taxon>
        <taxon>Pseudobacteriovoracaceae</taxon>
        <taxon>Pseudobacteriovorax</taxon>
    </lineage>
</organism>
<feature type="domain" description="Response regulatory" evidence="5">
    <location>
        <begin position="24"/>
        <end position="144"/>
    </location>
</feature>
<dbReference type="PROSITE" id="PS50293">
    <property type="entry name" value="TPR_REGION"/>
    <property type="match status" value="1"/>
</dbReference>
<dbReference type="InterPro" id="IPR001789">
    <property type="entry name" value="Sig_transdc_resp-reg_receiver"/>
</dbReference>
<keyword evidence="3" id="KW-0597">Phosphoprotein</keyword>
<evidence type="ECO:0000313" key="7">
    <source>
        <dbReference type="Proteomes" id="UP000192907"/>
    </source>
</evidence>
<feature type="repeat" description="TPR" evidence="4">
    <location>
        <begin position="323"/>
        <end position="356"/>
    </location>
</feature>
<dbReference type="SUPFAM" id="SSF52172">
    <property type="entry name" value="CheY-like"/>
    <property type="match status" value="1"/>
</dbReference>
<dbReference type="Pfam" id="PF00072">
    <property type="entry name" value="Response_reg"/>
    <property type="match status" value="1"/>
</dbReference>
<dbReference type="EMBL" id="FWZT01000007">
    <property type="protein sequence ID" value="SMF22079.1"/>
    <property type="molecule type" value="Genomic_DNA"/>
</dbReference>
<evidence type="ECO:0000313" key="6">
    <source>
        <dbReference type="EMBL" id="SMF22079.1"/>
    </source>
</evidence>
<dbReference type="InterPro" id="IPR051685">
    <property type="entry name" value="Ycf3/AcsC/BcsC/TPR_MFPF"/>
</dbReference>
<name>A0A1Y6BP37_9BACT</name>
<dbReference type="RefSeq" id="WP_132318363.1">
    <property type="nucleotide sequence ID" value="NZ_FWZT01000007.1"/>
</dbReference>
<dbReference type="SMART" id="SM00028">
    <property type="entry name" value="TPR"/>
    <property type="match status" value="7"/>
</dbReference>
<dbReference type="PANTHER" id="PTHR44943:SF8">
    <property type="entry name" value="TPR REPEAT-CONTAINING PROTEIN MJ0263"/>
    <property type="match status" value="1"/>
</dbReference>